<organism evidence="1 2">
    <name type="scientific">Methanofollis formosanus</name>
    <dbReference type="NCBI Taxonomy" id="299308"/>
    <lineage>
        <taxon>Archaea</taxon>
        <taxon>Methanobacteriati</taxon>
        <taxon>Methanobacteriota</taxon>
        <taxon>Stenosarchaea group</taxon>
        <taxon>Methanomicrobia</taxon>
        <taxon>Methanomicrobiales</taxon>
        <taxon>Methanomicrobiaceae</taxon>
        <taxon>Methanofollis</taxon>
    </lineage>
</organism>
<dbReference type="Proteomes" id="UP000826709">
    <property type="component" value="Chromosome"/>
</dbReference>
<proteinExistence type="predicted"/>
<reference evidence="1" key="1">
    <citation type="journal article" date="2005" name="Int. J. Syst. Evol. Microbiol.">
        <title>Methanofollis formosanus sp. nov., isolated from a fish pond.</title>
        <authorList>
            <person name="Wu S.Y."/>
            <person name="Chen S.C."/>
            <person name="Lai M.C."/>
        </authorList>
    </citation>
    <scope>NUCLEOTIDE SEQUENCE</scope>
    <source>
        <strain evidence="1">ML15</strain>
    </source>
</reference>
<dbReference type="EMBL" id="CP037968">
    <property type="protein sequence ID" value="QYZ78058.1"/>
    <property type="molecule type" value="Genomic_DNA"/>
</dbReference>
<keyword evidence="2" id="KW-1185">Reference proteome</keyword>
<dbReference type="OrthoDB" id="198190at2157"/>
<accession>A0A8G1EEB7</accession>
<reference evidence="1" key="2">
    <citation type="submission" date="2019-03" db="EMBL/GenBank/DDBJ databases">
        <authorList>
            <person name="Chen S.-C."/>
            <person name="Wu S.-Y."/>
            <person name="Lai M.-C."/>
        </authorList>
    </citation>
    <scope>NUCLEOTIDE SEQUENCE</scope>
    <source>
        <strain evidence="1">ML15</strain>
    </source>
</reference>
<sequence>MRKSARLVTFSKVVETAFYVVQEQETSYSQLQEHLGVSMDRSKEILREMARMDLILQNEDHFKKTATTIKFVQAIREDDWRTVHQIMMGYPHYATFYYGVRKYGPIELNNLPNLISDEYFNFNSATLQYISDLTLRVGTIQQNVFNNHYYAIDDTNESFTVALLNIYDELNRSGVGNLKQRYVEIPKIREHVCEKLKIQRETFDKKFLDLYVKNIGRLELSGAPITTHAKKSDKKIKSVNFSEMPDRITMELTSDQYLNGIECGRRQYYYLAIHKRDLS</sequence>
<evidence type="ECO:0000313" key="1">
    <source>
        <dbReference type="EMBL" id="QYZ78058.1"/>
    </source>
</evidence>
<evidence type="ECO:0000313" key="2">
    <source>
        <dbReference type="Proteomes" id="UP000826709"/>
    </source>
</evidence>
<name>A0A8G1EEB7_9EURY</name>
<gene>
    <name evidence="1" type="ORF">E2N92_00735</name>
</gene>
<protein>
    <submittedName>
        <fullName evidence="1">Uncharacterized protein</fullName>
    </submittedName>
</protein>
<dbReference type="KEGG" id="mfk:E2N92_00735"/>
<dbReference type="RefSeq" id="WP_220681796.1">
    <property type="nucleotide sequence ID" value="NZ_CP037968.1"/>
</dbReference>
<dbReference type="AlphaFoldDB" id="A0A8G1EEB7"/>